<feature type="transmembrane region" description="Helical" evidence="16">
    <location>
        <begin position="2307"/>
        <end position="2327"/>
    </location>
</feature>
<keyword evidence="8" id="KW-0969">Cilium</keyword>
<dbReference type="InterPro" id="IPR014010">
    <property type="entry name" value="REJ_dom"/>
</dbReference>
<dbReference type="Gene3D" id="2.60.60.20">
    <property type="entry name" value="PLAT/LH2 domain"/>
    <property type="match status" value="1"/>
</dbReference>
<dbReference type="InParanoid" id="A0A6P8GXD3"/>
<feature type="transmembrane region" description="Helical" evidence="16">
    <location>
        <begin position="1670"/>
        <end position="1691"/>
    </location>
</feature>
<dbReference type="InterPro" id="IPR046338">
    <property type="entry name" value="GAIN_dom_sf"/>
</dbReference>
<keyword evidence="10" id="KW-1015">Disulfide bond</keyword>
<feature type="transmembrane region" description="Helical" evidence="16">
    <location>
        <begin position="2151"/>
        <end position="2170"/>
    </location>
</feature>
<dbReference type="Pfam" id="PF08016">
    <property type="entry name" value="PKD_channel"/>
    <property type="match status" value="1"/>
</dbReference>
<evidence type="ECO:0000256" key="12">
    <source>
        <dbReference type="ARBA" id="ARBA00023273"/>
    </source>
</evidence>
<feature type="domain" description="GAIN-B" evidence="19">
    <location>
        <begin position="1299"/>
        <end position="1447"/>
    </location>
</feature>
<feature type="transmembrane region" description="Helical" evidence="16">
    <location>
        <begin position="1778"/>
        <end position="1801"/>
    </location>
</feature>
<feature type="transmembrane region" description="Helical" evidence="16">
    <location>
        <begin position="2278"/>
        <end position="2300"/>
    </location>
</feature>
<dbReference type="SUPFAM" id="SSF49723">
    <property type="entry name" value="Lipase/lipooxygenase domain (PLAT/LH2 domain)"/>
    <property type="match status" value="1"/>
</dbReference>
<dbReference type="GO" id="GO:0005509">
    <property type="term" value="F:calcium ion binding"/>
    <property type="evidence" value="ECO:0007669"/>
    <property type="project" value="InterPro"/>
</dbReference>
<accession>A0A6P8GXD3</accession>
<dbReference type="Pfam" id="PF01477">
    <property type="entry name" value="PLAT"/>
    <property type="match status" value="1"/>
</dbReference>
<dbReference type="PROSITE" id="PS50093">
    <property type="entry name" value="PKD"/>
    <property type="match status" value="1"/>
</dbReference>
<evidence type="ECO:0000259" key="18">
    <source>
        <dbReference type="PROSITE" id="PS50095"/>
    </source>
</evidence>
<evidence type="ECO:0000313" key="22">
    <source>
        <dbReference type="RefSeq" id="XP_031548934.1"/>
    </source>
</evidence>
<evidence type="ECO:0000256" key="4">
    <source>
        <dbReference type="ARBA" id="ARBA00022475"/>
    </source>
</evidence>
<feature type="domain" description="PKD" evidence="17">
    <location>
        <begin position="291"/>
        <end position="348"/>
    </location>
</feature>
<feature type="region of interest" description="Disordered" evidence="15">
    <location>
        <begin position="1067"/>
        <end position="1090"/>
    </location>
</feature>
<evidence type="ECO:0000256" key="11">
    <source>
        <dbReference type="ARBA" id="ARBA00023180"/>
    </source>
</evidence>
<dbReference type="PROSITE" id="PS51111">
    <property type="entry name" value="REJ"/>
    <property type="match status" value="1"/>
</dbReference>
<dbReference type="SMART" id="SM00303">
    <property type="entry name" value="GPS"/>
    <property type="match status" value="1"/>
</dbReference>
<keyword evidence="4" id="KW-1003">Cell membrane</keyword>
<dbReference type="GO" id="GO:0050982">
    <property type="term" value="P:detection of mechanical stimulus"/>
    <property type="evidence" value="ECO:0007669"/>
    <property type="project" value="TreeGrafter"/>
</dbReference>
<gene>
    <name evidence="22" type="primary">LOC116286505</name>
</gene>
<feature type="transmembrane region" description="Helical" evidence="16">
    <location>
        <begin position="2339"/>
        <end position="2361"/>
    </location>
</feature>
<dbReference type="InterPro" id="IPR001024">
    <property type="entry name" value="PLAT/LH2_dom"/>
</dbReference>
<dbReference type="InterPro" id="IPR036392">
    <property type="entry name" value="PLAT/LH2_dom_sf"/>
</dbReference>
<protein>
    <submittedName>
        <fullName evidence="22">Uncharacterized protein LOC116286505</fullName>
    </submittedName>
</protein>
<dbReference type="InterPro" id="IPR051223">
    <property type="entry name" value="Polycystin"/>
</dbReference>
<dbReference type="RefSeq" id="XP_031548934.1">
    <property type="nucleotide sequence ID" value="XM_031693074.1"/>
</dbReference>
<keyword evidence="9 16" id="KW-0472">Membrane</keyword>
<evidence type="ECO:0000256" key="8">
    <source>
        <dbReference type="ARBA" id="ARBA00023069"/>
    </source>
</evidence>
<evidence type="ECO:0000259" key="20">
    <source>
        <dbReference type="PROSITE" id="PS51111"/>
    </source>
</evidence>
<dbReference type="PRINTS" id="PR01433">
    <property type="entry name" value="POLYCYSTIN2"/>
</dbReference>
<dbReference type="GO" id="GO:0005886">
    <property type="term" value="C:plasma membrane"/>
    <property type="evidence" value="ECO:0007669"/>
    <property type="project" value="UniProtKB-SubCell"/>
</dbReference>
<feature type="transmembrane region" description="Helical" evidence="16">
    <location>
        <begin position="1462"/>
        <end position="1482"/>
    </location>
</feature>
<evidence type="ECO:0000313" key="21">
    <source>
        <dbReference type="Proteomes" id="UP000515163"/>
    </source>
</evidence>
<feature type="compositionally biased region" description="Basic and acidic residues" evidence="15">
    <location>
        <begin position="1340"/>
        <end position="1358"/>
    </location>
</feature>
<dbReference type="InterPro" id="IPR002859">
    <property type="entry name" value="PKD/REJ-like"/>
</dbReference>
<keyword evidence="12" id="KW-0966">Cell projection</keyword>
<feature type="transmembrane region" description="Helical" evidence="16">
    <location>
        <begin position="2238"/>
        <end position="2258"/>
    </location>
</feature>
<evidence type="ECO:0000256" key="7">
    <source>
        <dbReference type="ARBA" id="ARBA00022989"/>
    </source>
</evidence>
<proteinExistence type="inferred from homology"/>
<dbReference type="InterPro" id="IPR046791">
    <property type="entry name" value="Polycystin_dom"/>
</dbReference>
<dbReference type="InterPro" id="IPR000203">
    <property type="entry name" value="GPS"/>
</dbReference>
<dbReference type="InterPro" id="IPR057244">
    <property type="entry name" value="GAIN_B"/>
</dbReference>
<dbReference type="PROSITE" id="PS50095">
    <property type="entry name" value="PLAT"/>
    <property type="match status" value="1"/>
</dbReference>
<dbReference type="PANTHER" id="PTHR10877">
    <property type="entry name" value="POLYCYSTIN FAMILY MEMBER"/>
    <property type="match status" value="1"/>
</dbReference>
<feature type="domain" description="REJ" evidence="20">
    <location>
        <begin position="440"/>
        <end position="1198"/>
    </location>
</feature>
<dbReference type="InterPro" id="IPR003915">
    <property type="entry name" value="PKD_2"/>
</dbReference>
<dbReference type="GO" id="GO:0005929">
    <property type="term" value="C:cilium"/>
    <property type="evidence" value="ECO:0007669"/>
    <property type="project" value="UniProtKB-SubCell"/>
</dbReference>
<dbReference type="InterPro" id="IPR035986">
    <property type="entry name" value="PKD_dom_sf"/>
</dbReference>
<evidence type="ECO:0000256" key="15">
    <source>
        <dbReference type="SAM" id="MobiDB-lite"/>
    </source>
</evidence>
<dbReference type="CDD" id="cd00146">
    <property type="entry name" value="PKD"/>
    <property type="match status" value="1"/>
</dbReference>
<evidence type="ECO:0000259" key="17">
    <source>
        <dbReference type="PROSITE" id="PS50093"/>
    </source>
</evidence>
<dbReference type="InterPro" id="IPR013122">
    <property type="entry name" value="PKD1_2_channel"/>
</dbReference>
<evidence type="ECO:0000256" key="13">
    <source>
        <dbReference type="PIRSR" id="PIRSR603915-2"/>
    </source>
</evidence>
<evidence type="ECO:0000256" key="2">
    <source>
        <dbReference type="ARBA" id="ARBA00004651"/>
    </source>
</evidence>
<evidence type="ECO:0000256" key="6">
    <source>
        <dbReference type="ARBA" id="ARBA00022729"/>
    </source>
</evidence>
<dbReference type="PROSITE" id="PS50221">
    <property type="entry name" value="GAIN_B"/>
    <property type="match status" value="1"/>
</dbReference>
<evidence type="ECO:0000259" key="19">
    <source>
        <dbReference type="PROSITE" id="PS50221"/>
    </source>
</evidence>
<reference evidence="22" key="1">
    <citation type="submission" date="2025-08" db="UniProtKB">
        <authorList>
            <consortium name="RefSeq"/>
        </authorList>
    </citation>
    <scope>IDENTIFICATION</scope>
    <source>
        <tissue evidence="22">Tentacle</tissue>
    </source>
</reference>
<dbReference type="KEGG" id="aten:116286505"/>
<dbReference type="Pfam" id="PF01825">
    <property type="entry name" value="GPS"/>
    <property type="match status" value="1"/>
</dbReference>
<dbReference type="OrthoDB" id="444119at2759"/>
<evidence type="ECO:0000256" key="5">
    <source>
        <dbReference type="ARBA" id="ARBA00022692"/>
    </source>
</evidence>
<evidence type="ECO:0000256" key="9">
    <source>
        <dbReference type="ARBA" id="ARBA00023136"/>
    </source>
</evidence>
<keyword evidence="5 16" id="KW-0812">Transmembrane</keyword>
<evidence type="ECO:0000256" key="14">
    <source>
        <dbReference type="PROSITE-ProRule" id="PRU00152"/>
    </source>
</evidence>
<dbReference type="Proteomes" id="UP000515163">
    <property type="component" value="Unplaced"/>
</dbReference>
<dbReference type="GO" id="GO:0005262">
    <property type="term" value="F:calcium channel activity"/>
    <property type="evidence" value="ECO:0007669"/>
    <property type="project" value="TreeGrafter"/>
</dbReference>
<dbReference type="SUPFAM" id="SSF49299">
    <property type="entry name" value="PKD domain"/>
    <property type="match status" value="2"/>
</dbReference>
<keyword evidence="11" id="KW-0325">Glycoprotein</keyword>
<feature type="transmembrane region" description="Helical" evidence="16">
    <location>
        <begin position="2190"/>
        <end position="2210"/>
    </location>
</feature>
<feature type="region of interest" description="Disordered" evidence="15">
    <location>
        <begin position="1742"/>
        <end position="1769"/>
    </location>
</feature>
<keyword evidence="21" id="KW-1185">Reference proteome</keyword>
<dbReference type="InterPro" id="IPR022409">
    <property type="entry name" value="PKD/Chitinase_dom"/>
</dbReference>
<comment type="caution">
    <text evidence="14">Lacks conserved residue(s) required for the propagation of feature annotation.</text>
</comment>
<evidence type="ECO:0000256" key="3">
    <source>
        <dbReference type="ARBA" id="ARBA00007200"/>
    </source>
</evidence>
<dbReference type="InterPro" id="IPR000601">
    <property type="entry name" value="PKD_dom"/>
</dbReference>
<dbReference type="SMART" id="SM00089">
    <property type="entry name" value="PKD"/>
    <property type="match status" value="2"/>
</dbReference>
<dbReference type="Gene3D" id="2.60.220.50">
    <property type="match status" value="1"/>
</dbReference>
<comment type="subcellular location">
    <subcellularLocation>
        <location evidence="2">Cell membrane</location>
        <topology evidence="2">Multi-pass membrane protein</topology>
    </subcellularLocation>
    <subcellularLocation>
        <location evidence="1">Cell projection</location>
        <location evidence="1">Cilium</location>
    </subcellularLocation>
</comment>
<dbReference type="Pfam" id="PF20519">
    <property type="entry name" value="Polycystin_dom"/>
    <property type="match status" value="1"/>
</dbReference>
<organism evidence="21 22">
    <name type="scientific">Actinia tenebrosa</name>
    <name type="common">Australian red waratah sea anemone</name>
    <dbReference type="NCBI Taxonomy" id="6105"/>
    <lineage>
        <taxon>Eukaryota</taxon>
        <taxon>Metazoa</taxon>
        <taxon>Cnidaria</taxon>
        <taxon>Anthozoa</taxon>
        <taxon>Hexacorallia</taxon>
        <taxon>Actiniaria</taxon>
        <taxon>Actiniidae</taxon>
        <taxon>Actinia</taxon>
    </lineage>
</organism>
<feature type="transmembrane region" description="Helical" evidence="16">
    <location>
        <begin position="1711"/>
        <end position="1732"/>
    </location>
</feature>
<feature type="disulfide bond" evidence="13">
    <location>
        <begin position="2004"/>
        <end position="2013"/>
    </location>
</feature>
<comment type="similarity">
    <text evidence="3">Belongs to the polycystin family.</text>
</comment>
<dbReference type="GeneID" id="116286505"/>
<sequence length="2490" mass="282683">MDNRIFHTTQLITFAINNCSGGLNKTFDFGDLTVKSTLACSISHQYAMPGIYEVLVSIPKHHSFMMSLYLQDKIQSLVLDKSIQASVVLESFWLYWKIRFGTLPFVEVNYGNGTGTYNFTLGDLRDSYVGFSSHNYTATGVYNITVVASNLVSRKMFITEAIVEDRVIIQNIDVTYLGIFDRYYQVDKLFVNMTLTSGSNPHYRFIMDNGVIIPTGLNPSLLYSYPQPGTYNLTVEVYNNASRANITKQIVAHPVIPINGDARLTVPPNVYLTPTPIDINLTIANPYECIFDFGDGTSKRFLSIDNITMLPHVYASTGVFPITVNCSNHFSSKIFRVNAIVQKSITGLAFTNDGPKEMNETVTFKVSSTDWGTDSCYYITIGDGTSFGFGKQHCKSKHPEVDFKEINNDTYIITNMYYEIKNFHSYLHAWNQVSEFEMKRQLPILKISCNYPNTTILNIAKDINKATNFTRLDTVFFETWIKIDCRATQIKDVFWTYVSLSKEGVSGTEEKSLGIRESTTVYPKTIDYGLYRLRFNVSMRDQVGVFKYDEGYFKVVPNELRPIIDGGSAIMRGFDKHIYFDGYRSFDPDYNGNSDFEYYWYMTKDLEMDFNLNAILNGRPIEESPSYDEREFCNMSLPRRIYKGSSRLELFTGRLRVYERYAVFLIVTRNIHGVKRWKETYQILEIVEGDPPAIGIKCKRNCKWKVTLSDKFSLEGFCPEETPYKKIQYSWELQISDQSTSNRKRRSFGSLSWRTVKELRNLTDTELNQKFLVIRANTLEGEIPYRLILTGKFYGRATGRSIFEFIVNKPPHGGSCSVDISSGFADKTNFTFHCSDWKDKDQPLSYEHNYRSVYGLATLIYYGRKNIVKTKLPVGNPQKNFTTIFFVKIIDALGAYTEFDMAVQVKLPPGEKNNLMSKFSSALGNDSDLTNMIKEGRVQEFTQEVNSLASVINVFAEEKNGSEEDRKSRQEMRTQIVKTLYKEEIKSLSALNQIGPTLASATVKKEEVPVETQKMLLQTFENMAGLFENKVDDPESTSTSIEDAGITIAFCMGNLIAAAGDSARVYGGKSAKDADQDDIEDPRDQAKGISKKTSSVLEKTTKNLLSTKVPGEKPLVINTPAMSIALARNLPDKISEKPIGDGSAVVGLPSTDSMFNNDTLTNTSHIDVKLLRFDSNPNTWDKSAEDVSSMMVSLKLQNDGGSDMNVSGLPKDIDIYIPRKVSDDVDPSNQNFMNNMVGAWAFHRYNWTVEELPLSILARGDVKFDVYIKYGSRPSKKDKKLKTLPDYSTCKKDNNGQATSCVEEPYMITIDDSVVKESGVYFIGLKNLAKVELSTKSRTRRDCGSGTREKRSCVEYKDPPPKPTTLPYGMVGGERVTVVPKFDPLRDITYSLQNFKSPCMYWNEEKEVWSKEGCKTGKNTKLELIHCQCNHLTGFGGGMLVAPNPIDFDQVWAGFGNISDNLSVLLTICTAFGLYILIGVWCRKKDKQDTKKGGVTVIETDRCGDRHSYLITVQTGAWKNSATTAKVSMNLFGQRGQSGPIALTDDTKQLFARGATNEFHLTLPESLGSLLYLRVWHDMTGEDSSWYLSYVIVKDLSTNQQWIYVCDRWLALEKDDGLVDRILLVSGDKELKNFKTLFRTKTSNDLFDGHLWLSVIGKPPKSTFTRLQRLSCCMSLLFTTMMTSAMFFNIGGEADTSTIALGPLRFSVRQLMIGIQSSFIALPVNVIIIQIFRSARPKEVDKKKEKDEENVEEKTKCSDEEGREKGEKAKKPEGIPFWTTYIAWTLCFLMTLVSATITLFYSMMWGKETSDQWLTSMLVSFFQDAFVTQPMKVCGIALFVAAVLKTLPKDFAGASKNEKSEDKDLDEESEVNIMMSDKSLGVEPPDPEMIEKAREYKMKESQMYGIMKENIFHAVFLFMLVVISYTERDPMAYMQKKTLEDALNSPVSDPKAFWGYIDNTFLPFVYDDTAAKKSVDEEGFTAEKDFYIVGMPRLRQLRVKRGQCDVNYTVTECTKPYSAFEELKSFFLPGWEKMANLTPTSCPVPWKYKDFIELNGIPFWGQMGVYGGGGYTADLGYTIDQARGIIGVLKNKKWVDDQTRAIFIEFTIYNGYANLFSFVTYLIEMQGIGGSDSILRIETFRLYQNTGPGQTIVILCQFTVVIITLILAYVNIKKIYHMRKEYFKNTWDTIQLIVIILTLSAVVLVVIRLIDANRTMKKLEENPFLYINFQYTTKWAEINNYVVALVVFLTTLKFLYLMSFNHHIIVLYRTVVHAKPSLALLATEAFILFASLVSFSYLVFGSNTEGFGSVFLTIQTLLAMLLGKAYFTELSTTEPFLGPSFFVVFAILMVFFLMNMFMAILMDCYEMGKEDVAADSENSDQFEIADFMMQRLKVILGVGGPPPRAPWQEPSLKYIDEDTQRRREMKKSMDELPTRVQGIQRTLTYIDSVDEKTIHDKLTFAEYFISQCSSGKLNMQEEDKSLFLEFLQDE</sequence>
<name>A0A6P8GXD3_ACTTE</name>
<feature type="domain" description="PLAT" evidence="18">
    <location>
        <begin position="1507"/>
        <end position="1624"/>
    </location>
</feature>
<evidence type="ECO:0000256" key="1">
    <source>
        <dbReference type="ARBA" id="ARBA00004138"/>
    </source>
</evidence>
<feature type="region of interest" description="Disordered" evidence="15">
    <location>
        <begin position="1339"/>
        <end position="1358"/>
    </location>
</feature>
<keyword evidence="7 16" id="KW-1133">Transmembrane helix</keyword>
<dbReference type="Pfam" id="PF02010">
    <property type="entry name" value="REJ"/>
    <property type="match status" value="1"/>
</dbReference>
<evidence type="ECO:0000256" key="10">
    <source>
        <dbReference type="ARBA" id="ARBA00023157"/>
    </source>
</evidence>
<dbReference type="SMART" id="SM00308">
    <property type="entry name" value="LH2"/>
    <property type="match status" value="1"/>
</dbReference>
<dbReference type="PANTHER" id="PTHR10877:SF150">
    <property type="entry name" value="REJ DOMAIN-CONTAINING PROTEIN"/>
    <property type="match status" value="1"/>
</dbReference>
<keyword evidence="6" id="KW-0732">Signal</keyword>
<evidence type="ECO:0000256" key="16">
    <source>
        <dbReference type="SAM" id="Phobius"/>
    </source>
</evidence>